<keyword evidence="2 5" id="KW-0812">Transmembrane</keyword>
<evidence type="ECO:0000256" key="3">
    <source>
        <dbReference type="ARBA" id="ARBA00022989"/>
    </source>
</evidence>
<evidence type="ECO:0000256" key="2">
    <source>
        <dbReference type="ARBA" id="ARBA00022692"/>
    </source>
</evidence>
<keyword evidence="4 5" id="KW-0472">Membrane</keyword>
<dbReference type="AlphaFoldDB" id="A0A9N9NNE8"/>
<proteinExistence type="predicted"/>
<feature type="transmembrane region" description="Helical" evidence="5">
    <location>
        <begin position="123"/>
        <end position="146"/>
    </location>
</feature>
<gene>
    <name evidence="6" type="ORF">DERYTH_LOCUS17198</name>
</gene>
<feature type="transmembrane region" description="Helical" evidence="5">
    <location>
        <begin position="20"/>
        <end position="40"/>
    </location>
</feature>
<sequence>MSSITQEQSDAINHIVLPLHLISLISSLTACITFSLIRIYYPKLADRVSFRLTFVALFCDIGYASHNLAITIWNQIPGLWCGYAAWGTVFFPLCSIFFIDCIALNLHIIFVNEYRPRYNFEKYYFIIAFSFALFLSLLPATANMYGYDAPESGCWYRDSGQTHNIIWEWVTLFGWIDASILYCTTVVIMIIWKLRTVSKQVEILKSSNSQSSDSPTLINKKLVSSVVRRVMWYPIVPLVAQFFNSYVETYAYVNNGDVPFSIFSLCLFGISIQGLLNSLVFAQDIAVTHAFKAVKLHWWVTIVSSYESHYPHRSHNKAITNEYDMLRKSNDFIELKALNSNNADYIKNDIILNISSTLVKKDDSKQDITPDNQYNDQNIYLVHPESVHLKDSSTDLSPDSLNPSTSSNLLIGNPRNNVIDISNLVVGDEENQINITFVDGEPTKRISEEFPEEVKMLKLTLK</sequence>
<evidence type="ECO:0000313" key="6">
    <source>
        <dbReference type="EMBL" id="CAG8754474.1"/>
    </source>
</evidence>
<dbReference type="Gene3D" id="1.20.1070.10">
    <property type="entry name" value="Rhodopsin 7-helix transmembrane proteins"/>
    <property type="match status" value="1"/>
</dbReference>
<dbReference type="EMBL" id="CAJVPY010015927">
    <property type="protein sequence ID" value="CAG8754474.1"/>
    <property type="molecule type" value="Genomic_DNA"/>
</dbReference>
<organism evidence="6 7">
    <name type="scientific">Dentiscutata erythropus</name>
    <dbReference type="NCBI Taxonomy" id="1348616"/>
    <lineage>
        <taxon>Eukaryota</taxon>
        <taxon>Fungi</taxon>
        <taxon>Fungi incertae sedis</taxon>
        <taxon>Mucoromycota</taxon>
        <taxon>Glomeromycotina</taxon>
        <taxon>Glomeromycetes</taxon>
        <taxon>Diversisporales</taxon>
        <taxon>Gigasporaceae</taxon>
        <taxon>Dentiscutata</taxon>
    </lineage>
</organism>
<feature type="transmembrane region" description="Helical" evidence="5">
    <location>
        <begin position="259"/>
        <end position="282"/>
    </location>
</feature>
<evidence type="ECO:0000256" key="5">
    <source>
        <dbReference type="SAM" id="Phobius"/>
    </source>
</evidence>
<dbReference type="Proteomes" id="UP000789405">
    <property type="component" value="Unassembled WGS sequence"/>
</dbReference>
<feature type="transmembrane region" description="Helical" evidence="5">
    <location>
        <begin position="85"/>
        <end position="111"/>
    </location>
</feature>
<keyword evidence="7" id="KW-1185">Reference proteome</keyword>
<dbReference type="GO" id="GO:0007189">
    <property type="term" value="P:adenylate cyclase-activating G protein-coupled receptor signaling pathway"/>
    <property type="evidence" value="ECO:0007669"/>
    <property type="project" value="TreeGrafter"/>
</dbReference>
<dbReference type="OrthoDB" id="3251871at2759"/>
<dbReference type="PANTHER" id="PTHR23112">
    <property type="entry name" value="G PROTEIN-COUPLED RECEPTOR 157-RELATED"/>
    <property type="match status" value="1"/>
</dbReference>
<protein>
    <submittedName>
        <fullName evidence="6">11912_t:CDS:1</fullName>
    </submittedName>
</protein>
<evidence type="ECO:0000313" key="7">
    <source>
        <dbReference type="Proteomes" id="UP000789405"/>
    </source>
</evidence>
<dbReference type="PANTHER" id="PTHR23112:SF0">
    <property type="entry name" value="TRANSMEMBRANE PROTEIN 116"/>
    <property type="match status" value="1"/>
</dbReference>
<comment type="subcellular location">
    <subcellularLocation>
        <location evidence="1">Membrane</location>
        <topology evidence="1">Multi-pass membrane protein</topology>
    </subcellularLocation>
</comment>
<dbReference type="GO" id="GO:0005886">
    <property type="term" value="C:plasma membrane"/>
    <property type="evidence" value="ECO:0007669"/>
    <property type="project" value="TreeGrafter"/>
</dbReference>
<name>A0A9N9NNE8_9GLOM</name>
<feature type="transmembrane region" description="Helical" evidence="5">
    <location>
        <begin position="230"/>
        <end position="247"/>
    </location>
</feature>
<reference evidence="6" key="1">
    <citation type="submission" date="2021-06" db="EMBL/GenBank/DDBJ databases">
        <authorList>
            <person name="Kallberg Y."/>
            <person name="Tangrot J."/>
            <person name="Rosling A."/>
        </authorList>
    </citation>
    <scope>NUCLEOTIDE SEQUENCE</scope>
    <source>
        <strain evidence="6">MA453B</strain>
    </source>
</reference>
<feature type="non-terminal residue" evidence="6">
    <location>
        <position position="1"/>
    </location>
</feature>
<comment type="caution">
    <text evidence="6">The sequence shown here is derived from an EMBL/GenBank/DDBJ whole genome shotgun (WGS) entry which is preliminary data.</text>
</comment>
<evidence type="ECO:0000256" key="4">
    <source>
        <dbReference type="ARBA" id="ARBA00023136"/>
    </source>
</evidence>
<keyword evidence="3 5" id="KW-1133">Transmembrane helix</keyword>
<accession>A0A9N9NNE8</accession>
<evidence type="ECO:0000256" key="1">
    <source>
        <dbReference type="ARBA" id="ARBA00004141"/>
    </source>
</evidence>
<dbReference type="GO" id="GO:0004930">
    <property type="term" value="F:G protein-coupled receptor activity"/>
    <property type="evidence" value="ECO:0007669"/>
    <property type="project" value="TreeGrafter"/>
</dbReference>
<feature type="transmembrane region" description="Helical" evidence="5">
    <location>
        <begin position="166"/>
        <end position="192"/>
    </location>
</feature>
<feature type="transmembrane region" description="Helical" evidence="5">
    <location>
        <begin position="52"/>
        <end position="73"/>
    </location>
</feature>